<dbReference type="Gene3D" id="3.90.1570.10">
    <property type="entry name" value="tt1808, chain A"/>
    <property type="match status" value="1"/>
</dbReference>
<dbReference type="InterPro" id="IPR012296">
    <property type="entry name" value="Nuclease_put_TT1808"/>
</dbReference>
<dbReference type="PANTHER" id="PTHR35400:SF3">
    <property type="entry name" value="SLL1072 PROTEIN"/>
    <property type="match status" value="1"/>
</dbReference>
<dbReference type="PANTHER" id="PTHR35400">
    <property type="entry name" value="SLR1083 PROTEIN"/>
    <property type="match status" value="1"/>
</dbReference>
<dbReference type="InterPro" id="IPR011335">
    <property type="entry name" value="Restrct_endonuc-II-like"/>
</dbReference>
<dbReference type="AlphaFoldDB" id="A0A5B9VTU0"/>
<protein>
    <recommendedName>
        <fullName evidence="1">Putative restriction endonuclease domain-containing protein</fullName>
    </recommendedName>
</protein>
<evidence type="ECO:0000313" key="3">
    <source>
        <dbReference type="Proteomes" id="UP000324233"/>
    </source>
</evidence>
<evidence type="ECO:0000313" key="2">
    <source>
        <dbReference type="EMBL" id="QEH31712.1"/>
    </source>
</evidence>
<gene>
    <name evidence="2" type="ORF">OJF2_01770</name>
</gene>
<dbReference type="Pfam" id="PF05685">
    <property type="entry name" value="Uma2"/>
    <property type="match status" value="1"/>
</dbReference>
<dbReference type="CDD" id="cd06260">
    <property type="entry name" value="DUF820-like"/>
    <property type="match status" value="1"/>
</dbReference>
<feature type="domain" description="Putative restriction endonuclease" evidence="1">
    <location>
        <begin position="28"/>
        <end position="169"/>
    </location>
</feature>
<dbReference type="Proteomes" id="UP000324233">
    <property type="component" value="Chromosome"/>
</dbReference>
<dbReference type="SUPFAM" id="SSF52980">
    <property type="entry name" value="Restriction endonuclease-like"/>
    <property type="match status" value="1"/>
</dbReference>
<dbReference type="EMBL" id="CP042997">
    <property type="protein sequence ID" value="QEH31712.1"/>
    <property type="molecule type" value="Genomic_DNA"/>
</dbReference>
<name>A0A5B9VTU0_9BACT</name>
<dbReference type="InterPro" id="IPR008538">
    <property type="entry name" value="Uma2"/>
</dbReference>
<accession>A0A5B9VTU0</accession>
<dbReference type="RefSeq" id="WP_168221516.1">
    <property type="nucleotide sequence ID" value="NZ_CP042997.1"/>
</dbReference>
<dbReference type="KEGG" id="agv:OJF2_01770"/>
<keyword evidence="3" id="KW-1185">Reference proteome</keyword>
<proteinExistence type="predicted"/>
<organism evidence="2 3">
    <name type="scientific">Aquisphaera giovannonii</name>
    <dbReference type="NCBI Taxonomy" id="406548"/>
    <lineage>
        <taxon>Bacteria</taxon>
        <taxon>Pseudomonadati</taxon>
        <taxon>Planctomycetota</taxon>
        <taxon>Planctomycetia</taxon>
        <taxon>Isosphaerales</taxon>
        <taxon>Isosphaeraceae</taxon>
        <taxon>Aquisphaera</taxon>
    </lineage>
</organism>
<reference evidence="2 3" key="1">
    <citation type="submission" date="2019-08" db="EMBL/GenBank/DDBJ databases">
        <title>Deep-cultivation of Planctomycetes and their phenomic and genomic characterization uncovers novel biology.</title>
        <authorList>
            <person name="Wiegand S."/>
            <person name="Jogler M."/>
            <person name="Boedeker C."/>
            <person name="Pinto D."/>
            <person name="Vollmers J."/>
            <person name="Rivas-Marin E."/>
            <person name="Kohn T."/>
            <person name="Peeters S.H."/>
            <person name="Heuer A."/>
            <person name="Rast P."/>
            <person name="Oberbeckmann S."/>
            <person name="Bunk B."/>
            <person name="Jeske O."/>
            <person name="Meyerdierks A."/>
            <person name="Storesund J.E."/>
            <person name="Kallscheuer N."/>
            <person name="Luecker S."/>
            <person name="Lage O.M."/>
            <person name="Pohl T."/>
            <person name="Merkel B.J."/>
            <person name="Hornburger P."/>
            <person name="Mueller R.-W."/>
            <person name="Bruemmer F."/>
            <person name="Labrenz M."/>
            <person name="Spormann A.M."/>
            <person name="Op den Camp H."/>
            <person name="Overmann J."/>
            <person name="Amann R."/>
            <person name="Jetten M.S.M."/>
            <person name="Mascher T."/>
            <person name="Medema M.H."/>
            <person name="Devos D.P."/>
            <person name="Kaster A.-K."/>
            <person name="Ovreas L."/>
            <person name="Rohde M."/>
            <person name="Galperin M.Y."/>
            <person name="Jogler C."/>
        </authorList>
    </citation>
    <scope>NUCLEOTIDE SEQUENCE [LARGE SCALE GENOMIC DNA]</scope>
    <source>
        <strain evidence="2 3">OJF2</strain>
    </source>
</reference>
<evidence type="ECO:0000259" key="1">
    <source>
        <dbReference type="Pfam" id="PF05685"/>
    </source>
</evidence>
<sequence>MARVETLESQMTWTPERFWRAIDAGLFDDLGKVELIGGQLVATRAGSGPHGDVAINAEEALKAIIPADAWFVGREVTVDVAESVVVPDVMVARGPRKPRYRRRNPKIEELALAIEVADTTLARDRRLKVPFYLEAGVPIVWVVNVGESRIEVYTPAGSHDSPNVYGLKDSVPVTLDGVTLGEIAVATFFD</sequence>